<evidence type="ECO:0000256" key="3">
    <source>
        <dbReference type="PIRSR" id="PIRSR602401-1"/>
    </source>
</evidence>
<proteinExistence type="inferred from homology"/>
<reference evidence="6" key="1">
    <citation type="submission" date="2023-07" db="EMBL/GenBank/DDBJ databases">
        <authorList>
            <consortium name="AG Swart"/>
            <person name="Singh M."/>
            <person name="Singh A."/>
            <person name="Seah K."/>
            <person name="Emmerich C."/>
        </authorList>
    </citation>
    <scope>NUCLEOTIDE SEQUENCE</scope>
    <source>
        <strain evidence="6">DP1</strain>
    </source>
</reference>
<dbReference type="GO" id="GO:0020037">
    <property type="term" value="F:heme binding"/>
    <property type="evidence" value="ECO:0007669"/>
    <property type="project" value="InterPro"/>
</dbReference>
<dbReference type="PANTHER" id="PTHR24305">
    <property type="entry name" value="CYTOCHROME P450"/>
    <property type="match status" value="1"/>
</dbReference>
<dbReference type="InterPro" id="IPR017972">
    <property type="entry name" value="Cyt_P450_CS"/>
</dbReference>
<evidence type="ECO:0000256" key="2">
    <source>
        <dbReference type="ARBA" id="ARBA00010617"/>
    </source>
</evidence>
<keyword evidence="5" id="KW-0812">Transmembrane</keyword>
<evidence type="ECO:0000313" key="7">
    <source>
        <dbReference type="Proteomes" id="UP001295684"/>
    </source>
</evidence>
<keyword evidence="5" id="KW-0472">Membrane</keyword>
<dbReference type="InterPro" id="IPR036396">
    <property type="entry name" value="Cyt_P450_sf"/>
</dbReference>
<comment type="similarity">
    <text evidence="2 4">Belongs to the cytochrome P450 family.</text>
</comment>
<accession>A0AAD1UAX5</accession>
<dbReference type="InterPro" id="IPR002401">
    <property type="entry name" value="Cyt_P450_E_grp-I"/>
</dbReference>
<dbReference type="SUPFAM" id="SSF48264">
    <property type="entry name" value="Cytochrome P450"/>
    <property type="match status" value="1"/>
</dbReference>
<dbReference type="EMBL" id="CAMPGE010006795">
    <property type="protein sequence ID" value="CAI2365689.1"/>
    <property type="molecule type" value="Genomic_DNA"/>
</dbReference>
<dbReference type="InterPro" id="IPR001128">
    <property type="entry name" value="Cyt_P450"/>
</dbReference>
<evidence type="ECO:0000256" key="1">
    <source>
        <dbReference type="ARBA" id="ARBA00001971"/>
    </source>
</evidence>
<evidence type="ECO:0000313" key="6">
    <source>
        <dbReference type="EMBL" id="CAI2365689.1"/>
    </source>
</evidence>
<name>A0AAD1UAX5_EUPCR</name>
<gene>
    <name evidence="6" type="ORF">ECRASSUSDP1_LOCUS6991</name>
</gene>
<dbReference type="GO" id="GO:0004497">
    <property type="term" value="F:monooxygenase activity"/>
    <property type="evidence" value="ECO:0007669"/>
    <property type="project" value="UniProtKB-KW"/>
</dbReference>
<dbReference type="Pfam" id="PF00067">
    <property type="entry name" value="p450"/>
    <property type="match status" value="1"/>
</dbReference>
<dbReference type="Proteomes" id="UP001295684">
    <property type="component" value="Unassembled WGS sequence"/>
</dbReference>
<keyword evidence="3 4" id="KW-0349">Heme</keyword>
<dbReference type="PANTHER" id="PTHR24305:SF166">
    <property type="entry name" value="CYTOCHROME P450 12A4, MITOCHONDRIAL-RELATED"/>
    <property type="match status" value="1"/>
</dbReference>
<dbReference type="AlphaFoldDB" id="A0AAD1UAX5"/>
<feature type="binding site" description="axial binding residue" evidence="3">
    <location>
        <position position="467"/>
    </location>
    <ligand>
        <name>heme</name>
        <dbReference type="ChEBI" id="CHEBI:30413"/>
    </ligand>
    <ligandPart>
        <name>Fe</name>
        <dbReference type="ChEBI" id="CHEBI:18248"/>
    </ligandPart>
</feature>
<dbReference type="PRINTS" id="PR00463">
    <property type="entry name" value="EP450I"/>
</dbReference>
<dbReference type="CDD" id="cd00302">
    <property type="entry name" value="cytochrome_P450"/>
    <property type="match status" value="1"/>
</dbReference>
<protein>
    <recommendedName>
        <fullName evidence="8">Cytochrome P450</fullName>
    </recommendedName>
</protein>
<dbReference type="GO" id="GO:0005506">
    <property type="term" value="F:iron ion binding"/>
    <property type="evidence" value="ECO:0007669"/>
    <property type="project" value="InterPro"/>
</dbReference>
<evidence type="ECO:0000256" key="4">
    <source>
        <dbReference type="RuleBase" id="RU000461"/>
    </source>
</evidence>
<dbReference type="PROSITE" id="PS00086">
    <property type="entry name" value="CYTOCHROME_P450"/>
    <property type="match status" value="1"/>
</dbReference>
<dbReference type="GO" id="GO:0016705">
    <property type="term" value="F:oxidoreductase activity, acting on paired donors, with incorporation or reduction of molecular oxygen"/>
    <property type="evidence" value="ECO:0007669"/>
    <property type="project" value="InterPro"/>
</dbReference>
<dbReference type="InterPro" id="IPR050121">
    <property type="entry name" value="Cytochrome_P450_monoxygenase"/>
</dbReference>
<keyword evidence="5" id="KW-1133">Transmembrane helix</keyword>
<evidence type="ECO:0000256" key="5">
    <source>
        <dbReference type="SAM" id="Phobius"/>
    </source>
</evidence>
<keyword evidence="3 4" id="KW-0408">Iron</keyword>
<keyword evidence="4" id="KW-0560">Oxidoreductase</keyword>
<evidence type="ECO:0008006" key="8">
    <source>
        <dbReference type="Google" id="ProtNLM"/>
    </source>
</evidence>
<comment type="cofactor">
    <cofactor evidence="1 3">
        <name>heme</name>
        <dbReference type="ChEBI" id="CHEBI:30413"/>
    </cofactor>
</comment>
<feature type="transmembrane region" description="Helical" evidence="5">
    <location>
        <begin position="12"/>
        <end position="36"/>
    </location>
</feature>
<keyword evidence="7" id="KW-1185">Reference proteome</keyword>
<keyword evidence="4" id="KW-0503">Monooxygenase</keyword>
<dbReference type="PRINTS" id="PR00385">
    <property type="entry name" value="P450"/>
</dbReference>
<keyword evidence="3 4" id="KW-0479">Metal-binding</keyword>
<dbReference type="Gene3D" id="1.10.630.10">
    <property type="entry name" value="Cytochrome P450"/>
    <property type="match status" value="1"/>
</dbReference>
<comment type="caution">
    <text evidence="6">The sequence shown here is derived from an EMBL/GenBank/DDBJ whole genome shotgun (WGS) entry which is preliminary data.</text>
</comment>
<sequence length="519" mass="60121">MILNLIYTIGKYLGLFGLAYFIYVLYCVLVVPYLFWRKYRKYPNVKTQENFAPVIGDIVNEVTLVKQGKVHYEYRKDLGKELEKYDIRAKLDWWNPCFMILSNRALEEVIQLQKSCVDKQYVSYGLSAMIPHGFGIQKTNTKTIQRRKNVTTWLGLNGASKFIPHMVECCESILDNMEEEGTIDLMHEMNSLTFNVFVKIMLGDDINKLESTLYPYTNPDGKVENITLKEMLIRLTNAYVQHYINPLTFLMPFLNEYHLVNPYKRDYKNNQLFKKYIKEVVESSDNKDSIGKKFLNNEDCTPEQRLDDMIAIMVAGTETTSHSLVSCLYYLDKHPDIKEKLKKELEKEGFTKGEGFLASIGVDSIQNCTYLNCVIKETLRCDTVIQDSFDYECSKDTTICGVPIPKGSHFRVDLVSSHYDDKKWLQPKEFIPERFDFESEFYKKSKELGLTGGVYSRRSFGHGNRACPGQSFALLEMKIAIAYFTLHLEYNFSEEDLSKDGIGFALMSQFNPKVACKRK</sequence>
<organism evidence="6 7">
    <name type="scientific">Euplotes crassus</name>
    <dbReference type="NCBI Taxonomy" id="5936"/>
    <lineage>
        <taxon>Eukaryota</taxon>
        <taxon>Sar</taxon>
        <taxon>Alveolata</taxon>
        <taxon>Ciliophora</taxon>
        <taxon>Intramacronucleata</taxon>
        <taxon>Spirotrichea</taxon>
        <taxon>Hypotrichia</taxon>
        <taxon>Euplotida</taxon>
        <taxon>Euplotidae</taxon>
        <taxon>Moneuplotes</taxon>
    </lineage>
</organism>